<dbReference type="CDD" id="cd01647">
    <property type="entry name" value="RT_LTR"/>
    <property type="match status" value="1"/>
</dbReference>
<gene>
    <name evidence="1" type="ORF">PACLA_8A069897</name>
</gene>
<dbReference type="Gene3D" id="3.30.70.270">
    <property type="match status" value="2"/>
</dbReference>
<dbReference type="Proteomes" id="UP001152795">
    <property type="component" value="Unassembled WGS sequence"/>
</dbReference>
<dbReference type="PROSITE" id="PS50878">
    <property type="entry name" value="RT_POL"/>
    <property type="match status" value="1"/>
</dbReference>
<dbReference type="InterPro" id="IPR043128">
    <property type="entry name" value="Rev_trsase/Diguanyl_cyclase"/>
</dbReference>
<dbReference type="SUPFAM" id="SSF56672">
    <property type="entry name" value="DNA/RNA polymerases"/>
    <property type="match status" value="1"/>
</dbReference>
<reference evidence="1" key="1">
    <citation type="submission" date="2020-04" db="EMBL/GenBank/DDBJ databases">
        <authorList>
            <person name="Alioto T."/>
            <person name="Alioto T."/>
            <person name="Gomez Garrido J."/>
        </authorList>
    </citation>
    <scope>NUCLEOTIDE SEQUENCE</scope>
    <source>
        <strain evidence="1">A484AB</strain>
    </source>
</reference>
<dbReference type="AlphaFoldDB" id="A0A7D9J1I7"/>
<dbReference type="EMBL" id="CACRXK020010529">
    <property type="protein sequence ID" value="CAB4019572.1"/>
    <property type="molecule type" value="Genomic_DNA"/>
</dbReference>
<comment type="caution">
    <text evidence="1">The sequence shown here is derived from an EMBL/GenBank/DDBJ whole genome shotgun (WGS) entry which is preliminary data.</text>
</comment>
<dbReference type="PANTHER" id="PTHR37984">
    <property type="entry name" value="PROTEIN CBG26694"/>
    <property type="match status" value="1"/>
</dbReference>
<organism evidence="1 2">
    <name type="scientific">Paramuricea clavata</name>
    <name type="common">Red gorgonian</name>
    <name type="synonym">Violescent sea-whip</name>
    <dbReference type="NCBI Taxonomy" id="317549"/>
    <lineage>
        <taxon>Eukaryota</taxon>
        <taxon>Metazoa</taxon>
        <taxon>Cnidaria</taxon>
        <taxon>Anthozoa</taxon>
        <taxon>Octocorallia</taxon>
        <taxon>Malacalcyonacea</taxon>
        <taxon>Plexauridae</taxon>
        <taxon>Paramuricea</taxon>
    </lineage>
</organism>
<dbReference type="OrthoDB" id="10068942at2759"/>
<dbReference type="PANTHER" id="PTHR37984:SF11">
    <property type="entry name" value="INTEGRASE CATALYTIC DOMAIN-CONTAINING PROTEIN"/>
    <property type="match status" value="1"/>
</dbReference>
<protein>
    <submittedName>
        <fullName evidence="1">Uncharacterized protein</fullName>
    </submittedName>
</protein>
<dbReference type="InterPro" id="IPR000477">
    <property type="entry name" value="RT_dom"/>
</dbReference>
<evidence type="ECO:0000313" key="2">
    <source>
        <dbReference type="Proteomes" id="UP001152795"/>
    </source>
</evidence>
<proteinExistence type="predicted"/>
<sequence length="199" mass="22704">MPTHDELITGLNGATVFSTLDLTSGYHQLELEPESRRITTFSTHVGLRRYKRLMFGINAASEIFQNSIAELLTGLPGCKNISDDIIVYCRDVREHDENLNRVLTRLREHNARLNRDKCAFCKSGVIFYGHSFSSERIKAAPQKINAIKTMQPPENPSEVKSILGMAQYVSRFIPNYTTITAPLRALTHQHSVWKWEIEE</sequence>
<keyword evidence="2" id="KW-1185">Reference proteome</keyword>
<dbReference type="InterPro" id="IPR043502">
    <property type="entry name" value="DNA/RNA_pol_sf"/>
</dbReference>
<name>A0A7D9J1I7_PARCT</name>
<accession>A0A7D9J1I7</accession>
<evidence type="ECO:0000313" key="1">
    <source>
        <dbReference type="EMBL" id="CAB4019572.1"/>
    </source>
</evidence>
<dbReference type="InterPro" id="IPR050951">
    <property type="entry name" value="Retrovirus_Pol_polyprotein"/>
</dbReference>
<dbReference type="Gene3D" id="3.10.10.10">
    <property type="entry name" value="HIV Type 1 Reverse Transcriptase, subunit A, domain 1"/>
    <property type="match status" value="1"/>
</dbReference>
<dbReference type="Pfam" id="PF00078">
    <property type="entry name" value="RVT_1"/>
    <property type="match status" value="1"/>
</dbReference>